<evidence type="ECO:0000256" key="4">
    <source>
        <dbReference type="ARBA" id="ARBA00023136"/>
    </source>
</evidence>
<dbReference type="GO" id="GO:0071944">
    <property type="term" value="C:cell periphery"/>
    <property type="evidence" value="ECO:0007669"/>
    <property type="project" value="UniProtKB-ARBA"/>
</dbReference>
<dbReference type="PANTHER" id="PTHR15549:SF6">
    <property type="entry name" value="MID2 DOMAIN-CONTAINING PROTEIN"/>
    <property type="match status" value="1"/>
</dbReference>
<feature type="transmembrane region" description="Helical" evidence="5">
    <location>
        <begin position="126"/>
        <end position="150"/>
    </location>
</feature>
<protein>
    <submittedName>
        <fullName evidence="6">Uncharacterized protein</fullName>
    </submittedName>
</protein>
<evidence type="ECO:0000256" key="5">
    <source>
        <dbReference type="SAM" id="Phobius"/>
    </source>
</evidence>
<evidence type="ECO:0000256" key="1">
    <source>
        <dbReference type="ARBA" id="ARBA00004167"/>
    </source>
</evidence>
<comment type="subcellular location">
    <subcellularLocation>
        <location evidence="1">Membrane</location>
        <topology evidence="1">Single-pass membrane protein</topology>
    </subcellularLocation>
</comment>
<keyword evidence="3 5" id="KW-1133">Transmembrane helix</keyword>
<sequence>MAATPSYYNVTVVDCVQTCLWNFPADPPPPAQPTKTATLSPSDCPASITLPDICTGSSRNPASSTVLSPTTSGVAQTSVIKATSPTQKGASTSVETLTAISTPSTAPAEKSTVPGNGSSGGLAGGAVAGIAIGMLLAGALIAGFVSFFVLRRQKKRYAISVVAYTPKNDPQSERNVSPEKGATAVAAPIGKVDDLLPQPVEDDAITGDLSKIRDSIKNHVRTYYHSGSLPTTDINEAGIRDIAATTGTSTAVVLKALADPTNRDKALRSIIASVILTGCTGERSPSLLPNDVVAMSASIPVSNGNNSQSILYSRWKVVTGALLQQRYGKQSRDLGRAQTIQDTIASLDTILAPFVKGNVDGEKRRSNLDMVLTRAADFAFLLFTQPGTFRFNFASRQGSLTVFPALIQTVGDLGQSLDPVKALTEKEVLAL</sequence>
<dbReference type="InterPro" id="IPR051694">
    <property type="entry name" value="Immunoregulatory_rcpt-like"/>
</dbReference>
<keyword evidence="4 5" id="KW-0472">Membrane</keyword>
<evidence type="ECO:0000313" key="7">
    <source>
        <dbReference type="Proteomes" id="UP000193240"/>
    </source>
</evidence>
<dbReference type="STRING" id="105696.A0A1Y2LGU7"/>
<dbReference type="AlphaFoldDB" id="A0A1Y2LGU7"/>
<dbReference type="PANTHER" id="PTHR15549">
    <property type="entry name" value="PAIRED IMMUNOGLOBULIN-LIKE TYPE 2 RECEPTOR"/>
    <property type="match status" value="1"/>
</dbReference>
<organism evidence="6 7">
    <name type="scientific">Epicoccum nigrum</name>
    <name type="common">Soil fungus</name>
    <name type="synonym">Epicoccum purpurascens</name>
    <dbReference type="NCBI Taxonomy" id="105696"/>
    <lineage>
        <taxon>Eukaryota</taxon>
        <taxon>Fungi</taxon>
        <taxon>Dikarya</taxon>
        <taxon>Ascomycota</taxon>
        <taxon>Pezizomycotina</taxon>
        <taxon>Dothideomycetes</taxon>
        <taxon>Pleosporomycetidae</taxon>
        <taxon>Pleosporales</taxon>
        <taxon>Pleosporineae</taxon>
        <taxon>Didymellaceae</taxon>
        <taxon>Epicoccum</taxon>
    </lineage>
</organism>
<gene>
    <name evidence="6" type="ORF">B5807_12093</name>
</gene>
<reference evidence="6 7" key="1">
    <citation type="journal article" date="2017" name="Genome Announc.">
        <title>Genome sequence of the saprophytic ascomycete Epicoccum nigrum ICMP 19927 strain isolated from New Zealand.</title>
        <authorList>
            <person name="Fokin M."/>
            <person name="Fleetwood D."/>
            <person name="Weir B.S."/>
            <person name="Villas-Boas S.G."/>
        </authorList>
    </citation>
    <scope>NUCLEOTIDE SEQUENCE [LARGE SCALE GENOMIC DNA]</scope>
    <source>
        <strain evidence="6 7">ICMP 19927</strain>
    </source>
</reference>
<keyword evidence="2 5" id="KW-0812">Transmembrane</keyword>
<dbReference type="InParanoid" id="A0A1Y2LGU7"/>
<keyword evidence="7" id="KW-1185">Reference proteome</keyword>
<dbReference type="GO" id="GO:0016020">
    <property type="term" value="C:membrane"/>
    <property type="evidence" value="ECO:0007669"/>
    <property type="project" value="UniProtKB-SubCell"/>
</dbReference>
<name>A0A1Y2LGU7_EPING</name>
<evidence type="ECO:0000256" key="2">
    <source>
        <dbReference type="ARBA" id="ARBA00022692"/>
    </source>
</evidence>
<dbReference type="OMA" id="VENNYHA"/>
<dbReference type="Proteomes" id="UP000193240">
    <property type="component" value="Unassembled WGS sequence"/>
</dbReference>
<accession>A0A1Y2LGU7</accession>
<evidence type="ECO:0000313" key="6">
    <source>
        <dbReference type="EMBL" id="OSS43233.1"/>
    </source>
</evidence>
<proteinExistence type="predicted"/>
<dbReference type="EMBL" id="KZ107888">
    <property type="protein sequence ID" value="OSS43233.1"/>
    <property type="molecule type" value="Genomic_DNA"/>
</dbReference>
<evidence type="ECO:0000256" key="3">
    <source>
        <dbReference type="ARBA" id="ARBA00022989"/>
    </source>
</evidence>